<dbReference type="Gene3D" id="3.30.70.270">
    <property type="match status" value="1"/>
</dbReference>
<evidence type="ECO:0000313" key="3">
    <source>
        <dbReference type="Proteomes" id="UP000233256"/>
    </source>
</evidence>
<protein>
    <recommendedName>
        <fullName evidence="1">GGDEF domain-containing protein</fullName>
    </recommendedName>
</protein>
<evidence type="ECO:0000259" key="1">
    <source>
        <dbReference type="PROSITE" id="PS50887"/>
    </source>
</evidence>
<gene>
    <name evidence="2" type="ORF">CVV64_17860</name>
</gene>
<dbReference type="Proteomes" id="UP000233256">
    <property type="component" value="Unassembled WGS sequence"/>
</dbReference>
<evidence type="ECO:0000313" key="2">
    <source>
        <dbReference type="EMBL" id="PKK88656.1"/>
    </source>
</evidence>
<comment type="caution">
    <text evidence="2">The sequence shown here is derived from an EMBL/GenBank/DDBJ whole genome shotgun (WGS) entry which is preliminary data.</text>
</comment>
<organism evidence="2 3">
    <name type="scientific">Candidatus Wallbacteria bacterium HGW-Wallbacteria-1</name>
    <dbReference type="NCBI Taxonomy" id="2013854"/>
    <lineage>
        <taxon>Bacteria</taxon>
        <taxon>Candidatus Walliibacteriota</taxon>
    </lineage>
</organism>
<name>A0A2N1PK04_9BACT</name>
<dbReference type="InterPro" id="IPR029787">
    <property type="entry name" value="Nucleotide_cyclase"/>
</dbReference>
<dbReference type="EMBL" id="PGXC01000038">
    <property type="protein sequence ID" value="PKK88656.1"/>
    <property type="molecule type" value="Genomic_DNA"/>
</dbReference>
<accession>A0A2N1PK04</accession>
<dbReference type="SUPFAM" id="SSF55073">
    <property type="entry name" value="Nucleotide cyclase"/>
    <property type="match status" value="1"/>
</dbReference>
<sequence>MEYGTATIRDYRIVHQKSSRKVARLKGCSFVKRDKLMKIEIDLPENLYNDAKAYVKNCYFSDDISEWVKGIIHIELSAKCRPGYEIDKTTTCKTRNLLKADIGAALFGSGWNDKTIYQEQFLCIDIDNFNSFNDKYSMGEGHKALADIAKALQKIYSEKNVYRFNGDEFVVIAKNCEVKIPETNYDIKLKYSIVNIEMQRNGRRSRYLENEIMYFLDKGILESTFEGTQLSNFNLM</sequence>
<dbReference type="InterPro" id="IPR043128">
    <property type="entry name" value="Rev_trsase/Diguanyl_cyclase"/>
</dbReference>
<dbReference type="PROSITE" id="PS50887">
    <property type="entry name" value="GGDEF"/>
    <property type="match status" value="1"/>
</dbReference>
<reference evidence="2 3" key="1">
    <citation type="journal article" date="2017" name="ISME J.">
        <title>Potential for microbial H2 and metal transformations associated with novel bacteria and archaea in deep terrestrial subsurface sediments.</title>
        <authorList>
            <person name="Hernsdorf A.W."/>
            <person name="Amano Y."/>
            <person name="Miyakawa K."/>
            <person name="Ise K."/>
            <person name="Suzuki Y."/>
            <person name="Anantharaman K."/>
            <person name="Probst A."/>
            <person name="Burstein D."/>
            <person name="Thomas B.C."/>
            <person name="Banfield J.F."/>
        </authorList>
    </citation>
    <scope>NUCLEOTIDE SEQUENCE [LARGE SCALE GENOMIC DNA]</scope>
    <source>
        <strain evidence="2">HGW-Wallbacteria-1</strain>
    </source>
</reference>
<proteinExistence type="predicted"/>
<dbReference type="InterPro" id="IPR000160">
    <property type="entry name" value="GGDEF_dom"/>
</dbReference>
<dbReference type="NCBIfam" id="TIGR00254">
    <property type="entry name" value="GGDEF"/>
    <property type="match status" value="1"/>
</dbReference>
<dbReference type="AlphaFoldDB" id="A0A2N1PK04"/>
<feature type="domain" description="GGDEF" evidence="1">
    <location>
        <begin position="117"/>
        <end position="236"/>
    </location>
</feature>
<dbReference type="Pfam" id="PF00990">
    <property type="entry name" value="GGDEF"/>
    <property type="match status" value="1"/>
</dbReference>